<evidence type="ECO:0000313" key="4">
    <source>
        <dbReference type="Proteomes" id="UP001190465"/>
    </source>
</evidence>
<dbReference type="Gene3D" id="1.20.5.340">
    <property type="match status" value="1"/>
</dbReference>
<evidence type="ECO:0000256" key="2">
    <source>
        <dbReference type="SAM" id="Phobius"/>
    </source>
</evidence>
<name>A0ABM9LH54_9MYCO</name>
<accession>A0ABM9LH54</accession>
<keyword evidence="2" id="KW-1133">Transmembrane helix</keyword>
<feature type="transmembrane region" description="Helical" evidence="2">
    <location>
        <begin position="65"/>
        <end position="89"/>
    </location>
</feature>
<keyword evidence="2" id="KW-0472">Membrane</keyword>
<keyword evidence="4" id="KW-1185">Reference proteome</keyword>
<dbReference type="EMBL" id="OY726397">
    <property type="protein sequence ID" value="CAJ1498923.1"/>
    <property type="molecule type" value="Genomic_DNA"/>
</dbReference>
<organism evidence="3 4">
    <name type="scientific">[Mycobacterium] burgundiense</name>
    <dbReference type="NCBI Taxonomy" id="3064286"/>
    <lineage>
        <taxon>Bacteria</taxon>
        <taxon>Bacillati</taxon>
        <taxon>Actinomycetota</taxon>
        <taxon>Actinomycetes</taxon>
        <taxon>Mycobacteriales</taxon>
        <taxon>Mycobacteriaceae</taxon>
        <taxon>Mycolicibacterium</taxon>
    </lineage>
</organism>
<reference evidence="3 4" key="1">
    <citation type="submission" date="2023-08" db="EMBL/GenBank/DDBJ databases">
        <authorList>
            <person name="Folkvardsen B D."/>
            <person name="Norman A."/>
        </authorList>
    </citation>
    <scope>NUCLEOTIDE SEQUENCE [LARGE SCALE GENOMIC DNA]</scope>
    <source>
        <strain evidence="3 4">Mu0053</strain>
    </source>
</reference>
<gene>
    <name evidence="3" type="ORF">MU0053_001279</name>
</gene>
<sequence>MAIDCKANSYRIPRLALAFAILTFCVFCLLASRFTVCNVETVTEKGEATVTKTCAGPTITDAGTVAVALLVILLLVPDMSEVGVFGVSLKRRLEAAEKKADASETKAAASEQKAERLELQLQAQTQRLDLLSQNLAHASAQGIGNMYIISGETIDKADENMRTKVDAFVHGRESTPTFAEPPAPVSSSDPTMVVKLLENWEKIKRFDTILPATELGRFRTVFEQELQIVQAARNTVAHSRPISASDLEKAVDISDQLVEILRRTPWGH</sequence>
<keyword evidence="2" id="KW-0812">Transmembrane</keyword>
<evidence type="ECO:0008006" key="5">
    <source>
        <dbReference type="Google" id="ProtNLM"/>
    </source>
</evidence>
<evidence type="ECO:0000313" key="3">
    <source>
        <dbReference type="EMBL" id="CAJ1498923.1"/>
    </source>
</evidence>
<evidence type="ECO:0000256" key="1">
    <source>
        <dbReference type="SAM" id="Coils"/>
    </source>
</evidence>
<dbReference type="Proteomes" id="UP001190465">
    <property type="component" value="Chromosome"/>
</dbReference>
<dbReference type="RefSeq" id="WP_308481536.1">
    <property type="nucleotide sequence ID" value="NZ_OY726397.1"/>
</dbReference>
<protein>
    <recommendedName>
        <fullName evidence="5">Swt1-like HEPN domain-containing protein</fullName>
    </recommendedName>
</protein>
<feature type="transmembrane region" description="Helical" evidence="2">
    <location>
        <begin position="12"/>
        <end position="32"/>
    </location>
</feature>
<keyword evidence="1" id="KW-0175">Coiled coil</keyword>
<proteinExistence type="predicted"/>
<feature type="coiled-coil region" evidence="1">
    <location>
        <begin position="86"/>
        <end position="141"/>
    </location>
</feature>